<keyword evidence="2" id="KW-0732">Signal</keyword>
<dbReference type="HOGENOM" id="CLU_065326_1_0_5"/>
<protein>
    <submittedName>
        <fullName evidence="3">P-type conjugative transfer protein TrbJ</fullName>
    </submittedName>
</protein>
<dbReference type="NCBIfam" id="NF010448">
    <property type="entry name" value="PRK13874.1"/>
    <property type="match status" value="1"/>
</dbReference>
<sequence precursor="true">MTRRPFTTLVCVAGLVIAPLAGLTPPASAQLTVYDPANYVQNLLTAARTLQQVNNQIQALQNQATMLQNMARQLKSLDYSSLTSITTALKRIDGLMGQAQGMAFTLTSTQGVLASVFPSVLAADATTGQRLLDAQAQAKLALDGYRQALQVQAQVVENVQADGDLISALVGQSQGATGQLQAQQAANQLQALAVKQDQQLQTLIAAQYRADALERARQAQVLRSGQLATRQFIGSASAYTPQ</sequence>
<dbReference type="NCBIfam" id="TIGR02780">
    <property type="entry name" value="TrbJ_Ti"/>
    <property type="match status" value="1"/>
</dbReference>
<evidence type="ECO:0000256" key="2">
    <source>
        <dbReference type="SAM" id="SignalP"/>
    </source>
</evidence>
<dbReference type="OrthoDB" id="9807335at2"/>
<gene>
    <name evidence="3" type="ordered locus">Caul_2031</name>
</gene>
<name>B0T6U4_CAUSK</name>
<evidence type="ECO:0000313" key="3">
    <source>
        <dbReference type="EMBL" id="ABZ71159.1"/>
    </source>
</evidence>
<accession>B0T6U4</accession>
<proteinExistence type="predicted"/>
<evidence type="ECO:0000256" key="1">
    <source>
        <dbReference type="SAM" id="Coils"/>
    </source>
</evidence>
<feature type="chain" id="PRO_5002753082" evidence="2">
    <location>
        <begin position="30"/>
        <end position="242"/>
    </location>
</feature>
<dbReference type="EMBL" id="CP000927">
    <property type="protein sequence ID" value="ABZ71159.1"/>
    <property type="molecule type" value="Genomic_DNA"/>
</dbReference>
<reference evidence="3" key="1">
    <citation type="submission" date="2008-01" db="EMBL/GenBank/DDBJ databases">
        <title>Complete sequence of chromosome of Caulobacter sp. K31.</title>
        <authorList>
            <consortium name="US DOE Joint Genome Institute"/>
            <person name="Copeland A."/>
            <person name="Lucas S."/>
            <person name="Lapidus A."/>
            <person name="Barry K."/>
            <person name="Glavina del Rio T."/>
            <person name="Dalin E."/>
            <person name="Tice H."/>
            <person name="Pitluck S."/>
            <person name="Bruce D."/>
            <person name="Goodwin L."/>
            <person name="Thompson L.S."/>
            <person name="Brettin T."/>
            <person name="Detter J.C."/>
            <person name="Han C."/>
            <person name="Schmutz J."/>
            <person name="Larimer F."/>
            <person name="Land M."/>
            <person name="Hauser L."/>
            <person name="Kyrpides N."/>
            <person name="Kim E."/>
            <person name="Stephens C."/>
            <person name="Richardson P."/>
        </authorList>
    </citation>
    <scope>NUCLEOTIDE SEQUENCE [LARGE SCALE GENOMIC DNA]</scope>
    <source>
        <strain evidence="3">K31</strain>
    </source>
</reference>
<dbReference type="AlphaFoldDB" id="B0T6U4"/>
<dbReference type="KEGG" id="cak:Caul_2031"/>
<dbReference type="eggNOG" id="COG5314">
    <property type="taxonomic scope" value="Bacteria"/>
</dbReference>
<feature type="signal peptide" evidence="2">
    <location>
        <begin position="1"/>
        <end position="29"/>
    </location>
</feature>
<feature type="coiled-coil region" evidence="1">
    <location>
        <begin position="43"/>
        <end position="77"/>
    </location>
</feature>
<dbReference type="STRING" id="366602.Caul_2031"/>
<organism evidence="3">
    <name type="scientific">Caulobacter sp. (strain K31)</name>
    <dbReference type="NCBI Taxonomy" id="366602"/>
    <lineage>
        <taxon>Bacteria</taxon>
        <taxon>Pseudomonadati</taxon>
        <taxon>Pseudomonadota</taxon>
        <taxon>Alphaproteobacteria</taxon>
        <taxon>Caulobacterales</taxon>
        <taxon>Caulobacteraceae</taxon>
        <taxon>Caulobacter</taxon>
    </lineage>
</organism>
<keyword evidence="1" id="KW-0175">Coiled coil</keyword>
<dbReference type="InterPro" id="IPR014147">
    <property type="entry name" value="T4SS_TrbJ"/>
</dbReference>